<evidence type="ECO:0000259" key="4">
    <source>
        <dbReference type="Pfam" id="PF07804"/>
    </source>
</evidence>
<accession>A0AAW9PBK8</accession>
<sequence length="216" mass="24571">MPRNEEPQQEGLHYPSLWLPRFDIRRDGDGRIMRLGMESVYSLLQKAPATILDHETTLRILIEKITSSNMVRVQNYRFDVQGFIIDWVRRDLLNIIFGNSDNHGRNTAFMKADNEIILAPIYDFAPMKADPEGIPRTMKWSLACESGGEYNFGAIAQALAEWITPDTLLNALSETASQLVDLPSRLKVRGVPVQILEMPSIGFKFIPDKLARWGLL</sequence>
<comment type="similarity">
    <text evidence="1">Belongs to the HipA Ser/Thr kinase family.</text>
</comment>
<evidence type="ECO:0000313" key="6">
    <source>
        <dbReference type="Proteomes" id="UP001176846"/>
    </source>
</evidence>
<dbReference type="PANTHER" id="PTHR37419">
    <property type="entry name" value="SERINE/THREONINE-PROTEIN KINASE TOXIN HIPA"/>
    <property type="match status" value="1"/>
</dbReference>
<dbReference type="GO" id="GO:0004674">
    <property type="term" value="F:protein serine/threonine kinase activity"/>
    <property type="evidence" value="ECO:0007669"/>
    <property type="project" value="TreeGrafter"/>
</dbReference>
<dbReference type="EMBL" id="JARTTN020000001">
    <property type="protein sequence ID" value="MEC6056532.1"/>
    <property type="molecule type" value="Genomic_DNA"/>
</dbReference>
<reference evidence="5" key="1">
    <citation type="journal article" date="2023" name="Nat. Commun.">
        <title>Genomic dissection of endemic carbapenem resistance reveals metallo-beta-lactamase dissemination through clonal, plasmid and integron transfer.</title>
        <authorList>
            <person name="Macesic N."/>
            <person name="Hawkey J."/>
            <person name="Vezina B."/>
            <person name="Wisniewski J.A."/>
            <person name="Cottingham H."/>
            <person name="Blakeway L.V."/>
            <person name="Harshegyi T."/>
            <person name="Pragastis K."/>
            <person name="Badoordeen G.Z."/>
            <person name="Dennison A."/>
            <person name="Spelman D.W."/>
            <person name="Jenney A.W.J."/>
            <person name="Peleg A.Y."/>
        </authorList>
    </citation>
    <scope>NUCLEOTIDE SEQUENCE</scope>
    <source>
        <strain evidence="5">CPO071</strain>
    </source>
</reference>
<proteinExistence type="inferred from homology"/>
<gene>
    <name evidence="5" type="ORF">QAB22_008160</name>
</gene>
<name>A0AAW9PBK8_KLEVA</name>
<dbReference type="AlphaFoldDB" id="A0AAW9PBK8"/>
<dbReference type="GO" id="GO:0005829">
    <property type="term" value="C:cytosol"/>
    <property type="evidence" value="ECO:0007669"/>
    <property type="project" value="TreeGrafter"/>
</dbReference>
<reference evidence="5" key="2">
    <citation type="submission" date="2024-01" db="EMBL/GenBank/DDBJ databases">
        <authorList>
            <person name="Macesic N."/>
        </authorList>
    </citation>
    <scope>NUCLEOTIDE SEQUENCE</scope>
    <source>
        <strain evidence="5">CPO071</strain>
    </source>
</reference>
<keyword evidence="2" id="KW-0808">Transferase</keyword>
<dbReference type="RefSeq" id="WP_226544860.1">
    <property type="nucleotide sequence ID" value="NZ_BIJE01000013.1"/>
</dbReference>
<protein>
    <submittedName>
        <fullName evidence="5">HipA domain-containing protein</fullName>
    </submittedName>
</protein>
<comment type="caution">
    <text evidence="5">The sequence shown here is derived from an EMBL/GenBank/DDBJ whole genome shotgun (WGS) entry which is preliminary data.</text>
</comment>
<organism evidence="5 6">
    <name type="scientific">Klebsiella variicola</name>
    <dbReference type="NCBI Taxonomy" id="244366"/>
    <lineage>
        <taxon>Bacteria</taxon>
        <taxon>Pseudomonadati</taxon>
        <taxon>Pseudomonadota</taxon>
        <taxon>Gammaproteobacteria</taxon>
        <taxon>Enterobacterales</taxon>
        <taxon>Enterobacteriaceae</taxon>
        <taxon>Klebsiella/Raoultella group</taxon>
        <taxon>Klebsiella</taxon>
        <taxon>Klebsiella pneumoniae complex</taxon>
    </lineage>
</organism>
<feature type="domain" description="HipA-like C-terminal" evidence="4">
    <location>
        <begin position="16"/>
        <end position="179"/>
    </location>
</feature>
<evidence type="ECO:0000313" key="5">
    <source>
        <dbReference type="EMBL" id="MEC6056532.1"/>
    </source>
</evidence>
<dbReference type="Pfam" id="PF07804">
    <property type="entry name" value="HipA_C"/>
    <property type="match status" value="1"/>
</dbReference>
<dbReference type="PANTHER" id="PTHR37419:SF8">
    <property type="entry name" value="TOXIN YJJJ"/>
    <property type="match status" value="1"/>
</dbReference>
<evidence type="ECO:0000256" key="3">
    <source>
        <dbReference type="ARBA" id="ARBA00022777"/>
    </source>
</evidence>
<evidence type="ECO:0000256" key="1">
    <source>
        <dbReference type="ARBA" id="ARBA00010164"/>
    </source>
</evidence>
<dbReference type="InterPro" id="IPR052028">
    <property type="entry name" value="HipA_Ser/Thr_kinase"/>
</dbReference>
<keyword evidence="3" id="KW-0418">Kinase</keyword>
<dbReference type="Proteomes" id="UP001176846">
    <property type="component" value="Unassembled WGS sequence"/>
</dbReference>
<dbReference type="InterPro" id="IPR012893">
    <property type="entry name" value="HipA-like_C"/>
</dbReference>
<evidence type="ECO:0000256" key="2">
    <source>
        <dbReference type="ARBA" id="ARBA00022679"/>
    </source>
</evidence>